<dbReference type="InterPro" id="IPR051681">
    <property type="entry name" value="Ser/Thr_Kinases-Pseudokinases"/>
</dbReference>
<dbReference type="EMBL" id="JAKGSG010000040">
    <property type="protein sequence ID" value="MCF4122194.1"/>
    <property type="molecule type" value="Genomic_DNA"/>
</dbReference>
<dbReference type="GO" id="GO:0005524">
    <property type="term" value="F:ATP binding"/>
    <property type="evidence" value="ECO:0007669"/>
    <property type="project" value="UniProtKB-KW"/>
</dbReference>
<keyword evidence="2" id="KW-0067">ATP-binding</keyword>
<evidence type="ECO:0000256" key="1">
    <source>
        <dbReference type="ARBA" id="ARBA00022741"/>
    </source>
</evidence>
<dbReference type="SMART" id="SM00220">
    <property type="entry name" value="S_TKc"/>
    <property type="match status" value="1"/>
</dbReference>
<dbReference type="Gene3D" id="1.10.510.10">
    <property type="entry name" value="Transferase(Phosphotransferase) domain 1"/>
    <property type="match status" value="1"/>
</dbReference>
<dbReference type="AlphaFoldDB" id="A0AA41QEW6"/>
<name>A0AA41QEW6_9MICO</name>
<keyword evidence="5" id="KW-1185">Reference proteome</keyword>
<gene>
    <name evidence="4" type="ORF">L1785_14535</name>
</gene>
<dbReference type="SUPFAM" id="SSF56112">
    <property type="entry name" value="Protein kinase-like (PK-like)"/>
    <property type="match status" value="1"/>
</dbReference>
<dbReference type="PANTHER" id="PTHR44329">
    <property type="entry name" value="SERINE/THREONINE-PROTEIN KINASE TNNI3K-RELATED"/>
    <property type="match status" value="1"/>
</dbReference>
<dbReference type="RefSeq" id="WP_236089989.1">
    <property type="nucleotide sequence ID" value="NZ_JAKGSG010000040.1"/>
</dbReference>
<organism evidence="4 5">
    <name type="scientific">Antribacter soli</name>
    <dbReference type="NCBI Taxonomy" id="2910976"/>
    <lineage>
        <taxon>Bacteria</taxon>
        <taxon>Bacillati</taxon>
        <taxon>Actinomycetota</taxon>
        <taxon>Actinomycetes</taxon>
        <taxon>Micrococcales</taxon>
        <taxon>Promicromonosporaceae</taxon>
        <taxon>Antribacter</taxon>
    </lineage>
</organism>
<accession>A0AA41QEW6</accession>
<dbReference type="PANTHER" id="PTHR44329:SF298">
    <property type="entry name" value="MIXED LINEAGE KINASE DOMAIN-LIKE PROTEIN"/>
    <property type="match status" value="1"/>
</dbReference>
<reference evidence="4" key="1">
    <citation type="submission" date="2022-01" db="EMBL/GenBank/DDBJ databases">
        <title>Antribacter sp. nov., isolated from Guizhou of China.</title>
        <authorList>
            <person name="Chengliang C."/>
            <person name="Ya Z."/>
        </authorList>
    </citation>
    <scope>NUCLEOTIDE SEQUENCE</scope>
    <source>
        <strain evidence="4">KLBMP 9083</strain>
    </source>
</reference>
<evidence type="ECO:0000259" key="3">
    <source>
        <dbReference type="PROSITE" id="PS50011"/>
    </source>
</evidence>
<proteinExistence type="predicted"/>
<evidence type="ECO:0000256" key="2">
    <source>
        <dbReference type="ARBA" id="ARBA00022840"/>
    </source>
</evidence>
<comment type="caution">
    <text evidence="4">The sequence shown here is derived from an EMBL/GenBank/DDBJ whole genome shotgun (WGS) entry which is preliminary data.</text>
</comment>
<dbReference type="InterPro" id="IPR008271">
    <property type="entry name" value="Ser/Thr_kinase_AS"/>
</dbReference>
<dbReference type="InterPro" id="IPR000719">
    <property type="entry name" value="Prot_kinase_dom"/>
</dbReference>
<evidence type="ECO:0000313" key="4">
    <source>
        <dbReference type="EMBL" id="MCF4122194.1"/>
    </source>
</evidence>
<sequence length="354" mass="38775">MSTPIAPLPSAIVGLQLNDGWRIDSEVVMTAAQTGGNFSLSYKGSDAQGRQGFIKVLNYEYALSTPDPPATMQAMTEAYTFERQLVERCSAGRLSKIVRAYSHGSVYTAAWGFVPVSYIVFELAESDVRKALDLSQSLDLVVKLRLAHNAATGAAQLHGIGVAHQDIKPSNLLVFGSNSPNANDSKLADLGRASDRNVAAWHDSLTIAGDPAYAPPEQLYREAHDSFEKRRLACDIYQVGNLASFILTGVSFNARLHALLHPVHNWHNWQGDYDEVLPYVQAAHATAVQQIEAEIGGPLAGRIASLISNLTDPDIENRGHPESRRRGEPYAMNRIVSEFDLLSRRAELLVKANW</sequence>
<dbReference type="PROSITE" id="PS50011">
    <property type="entry name" value="PROTEIN_KINASE_DOM"/>
    <property type="match status" value="1"/>
</dbReference>
<dbReference type="InterPro" id="IPR011009">
    <property type="entry name" value="Kinase-like_dom_sf"/>
</dbReference>
<evidence type="ECO:0000313" key="5">
    <source>
        <dbReference type="Proteomes" id="UP001165405"/>
    </source>
</evidence>
<dbReference type="Proteomes" id="UP001165405">
    <property type="component" value="Unassembled WGS sequence"/>
</dbReference>
<dbReference type="PROSITE" id="PS00108">
    <property type="entry name" value="PROTEIN_KINASE_ST"/>
    <property type="match status" value="1"/>
</dbReference>
<keyword evidence="1" id="KW-0547">Nucleotide-binding</keyword>
<feature type="domain" description="Protein kinase" evidence="3">
    <location>
        <begin position="27"/>
        <end position="331"/>
    </location>
</feature>
<protein>
    <recommendedName>
        <fullName evidence="3">Protein kinase domain-containing protein</fullName>
    </recommendedName>
</protein>
<dbReference type="Pfam" id="PF00069">
    <property type="entry name" value="Pkinase"/>
    <property type="match status" value="1"/>
</dbReference>
<dbReference type="GO" id="GO:0004674">
    <property type="term" value="F:protein serine/threonine kinase activity"/>
    <property type="evidence" value="ECO:0007669"/>
    <property type="project" value="TreeGrafter"/>
</dbReference>